<evidence type="ECO:0000259" key="9">
    <source>
        <dbReference type="Pfam" id="PF18139"/>
    </source>
</evidence>
<dbReference type="Proteomes" id="UP000663854">
    <property type="component" value="Unassembled WGS sequence"/>
</dbReference>
<gene>
    <name evidence="12" type="ORF">JXQ802_LOCUS47439</name>
    <name evidence="11" type="ORF">PYM288_LOCUS31531</name>
</gene>
<evidence type="ECO:0000313" key="11">
    <source>
        <dbReference type="EMBL" id="CAF1333488.1"/>
    </source>
</evidence>
<dbReference type="PANTHER" id="PTHR13800:SF1">
    <property type="entry name" value="TRANSIENT RECEPTOR POTENTIAL CATION CHANNEL TRPM"/>
    <property type="match status" value="1"/>
</dbReference>
<dbReference type="GO" id="GO:0005261">
    <property type="term" value="F:monoatomic cation channel activity"/>
    <property type="evidence" value="ECO:0007669"/>
    <property type="project" value="TreeGrafter"/>
</dbReference>
<evidence type="ECO:0000313" key="12">
    <source>
        <dbReference type="EMBL" id="CAF1593062.1"/>
    </source>
</evidence>
<organism evidence="11 13">
    <name type="scientific">Rotaria sordida</name>
    <dbReference type="NCBI Taxonomy" id="392033"/>
    <lineage>
        <taxon>Eukaryota</taxon>
        <taxon>Metazoa</taxon>
        <taxon>Spiralia</taxon>
        <taxon>Gnathifera</taxon>
        <taxon>Rotifera</taxon>
        <taxon>Eurotatoria</taxon>
        <taxon>Bdelloidea</taxon>
        <taxon>Philodinida</taxon>
        <taxon>Philodinidae</taxon>
        <taxon>Rotaria</taxon>
    </lineage>
</organism>
<evidence type="ECO:0000313" key="13">
    <source>
        <dbReference type="Proteomes" id="UP000663854"/>
    </source>
</evidence>
<dbReference type="SUPFAM" id="SSF140860">
    <property type="entry name" value="Pseudo ankyrin repeat-like"/>
    <property type="match status" value="1"/>
</dbReference>
<dbReference type="EMBL" id="CAJNOL010004696">
    <property type="protein sequence ID" value="CAF1593062.1"/>
    <property type="molecule type" value="Genomic_DNA"/>
</dbReference>
<evidence type="ECO:0000256" key="4">
    <source>
        <dbReference type="ARBA" id="ARBA00022989"/>
    </source>
</evidence>
<dbReference type="AlphaFoldDB" id="A0A815G3J0"/>
<dbReference type="PANTHER" id="PTHR13800">
    <property type="entry name" value="TRANSIENT RECEPTOR POTENTIAL CATION CHANNEL, SUBFAMILY M, MEMBER 6"/>
    <property type="match status" value="1"/>
</dbReference>
<evidence type="ECO:0000256" key="7">
    <source>
        <dbReference type="ARBA" id="ARBA00023303"/>
    </source>
</evidence>
<dbReference type="InterPro" id="IPR050927">
    <property type="entry name" value="TRPM"/>
</dbReference>
<dbReference type="GO" id="GO:0005886">
    <property type="term" value="C:plasma membrane"/>
    <property type="evidence" value="ECO:0007669"/>
    <property type="project" value="TreeGrafter"/>
</dbReference>
<protein>
    <recommendedName>
        <fullName evidence="15">TRPM SLOG domain-containing protein</fullName>
    </recommendedName>
</protein>
<dbReference type="Pfam" id="PF18139">
    <property type="entry name" value="LSDAT_euk"/>
    <property type="match status" value="1"/>
</dbReference>
<evidence type="ECO:0000256" key="6">
    <source>
        <dbReference type="ARBA" id="ARBA00023136"/>
    </source>
</evidence>
<feature type="domain" description="TRPM SLOG" evidence="9">
    <location>
        <begin position="56"/>
        <end position="337"/>
    </location>
</feature>
<evidence type="ECO:0000256" key="1">
    <source>
        <dbReference type="ARBA" id="ARBA00004141"/>
    </source>
</evidence>
<keyword evidence="2" id="KW-0813">Transport</keyword>
<evidence type="ECO:0008006" key="15">
    <source>
        <dbReference type="Google" id="ProtNLM"/>
    </source>
</evidence>
<evidence type="ECO:0000256" key="2">
    <source>
        <dbReference type="ARBA" id="ARBA00022448"/>
    </source>
</evidence>
<keyword evidence="8" id="KW-0175">Coiled coil</keyword>
<name>A0A815G3J0_9BILA</name>
<evidence type="ECO:0000256" key="8">
    <source>
        <dbReference type="SAM" id="Coils"/>
    </source>
</evidence>
<comment type="caution">
    <text evidence="11">The sequence shown here is derived from an EMBL/GenBank/DDBJ whole genome shotgun (WGS) entry which is preliminary data.</text>
</comment>
<keyword evidence="3" id="KW-0812">Transmembrane</keyword>
<proteinExistence type="predicted"/>
<reference evidence="11" key="1">
    <citation type="submission" date="2021-02" db="EMBL/GenBank/DDBJ databases">
        <authorList>
            <person name="Nowell W R."/>
        </authorList>
    </citation>
    <scope>NUCLEOTIDE SEQUENCE</scope>
</reference>
<feature type="domain" description="TRPM-like" evidence="10">
    <location>
        <begin position="454"/>
        <end position="698"/>
    </location>
</feature>
<dbReference type="EMBL" id="CAJNOH010003366">
    <property type="protein sequence ID" value="CAF1333488.1"/>
    <property type="molecule type" value="Genomic_DNA"/>
</dbReference>
<evidence type="ECO:0000256" key="5">
    <source>
        <dbReference type="ARBA" id="ARBA00023065"/>
    </source>
</evidence>
<keyword evidence="6" id="KW-0472">Membrane</keyword>
<keyword evidence="5" id="KW-0406">Ion transport</keyword>
<keyword evidence="4" id="KW-1133">Transmembrane helix</keyword>
<dbReference type="Proteomes" id="UP000663870">
    <property type="component" value="Unassembled WGS sequence"/>
</dbReference>
<evidence type="ECO:0000259" key="10">
    <source>
        <dbReference type="Pfam" id="PF25508"/>
    </source>
</evidence>
<dbReference type="GO" id="GO:0030001">
    <property type="term" value="P:metal ion transport"/>
    <property type="evidence" value="ECO:0007669"/>
    <property type="project" value="TreeGrafter"/>
</dbReference>
<feature type="coiled-coil region" evidence="8">
    <location>
        <begin position="320"/>
        <end position="355"/>
    </location>
</feature>
<comment type="subcellular location">
    <subcellularLocation>
        <location evidence="1">Membrane</location>
        <topology evidence="1">Multi-pass membrane protein</topology>
    </subcellularLocation>
</comment>
<dbReference type="Pfam" id="PF25508">
    <property type="entry name" value="TRPM2"/>
    <property type="match status" value="1"/>
</dbReference>
<evidence type="ECO:0000256" key="3">
    <source>
        <dbReference type="ARBA" id="ARBA00022692"/>
    </source>
</evidence>
<keyword evidence="14" id="KW-1185">Reference proteome</keyword>
<keyword evidence="7" id="KW-0407">Ion channel</keyword>
<accession>A0A815G3J0</accession>
<sequence>MMAAAPRSNVYSENINKRLSVTIPILDVQSGNKFPEPMCVKSHGTITFPDNKSHQAKFIRILKTASVTHVKEYLIGEWSGERPSLVISITGGAKEYNMKPRLLRAFRRGLLKVARTTGAWIITGGMNRGIMKLVGEIIQTNPDRSRPIHLIGIATWGCVSNFQKLDVQGSIVHYTKPSGETKGQAPLEPNHTKFIFVDDGTERKFGGEIAFRAELEQAISGGFFASKTRTNSINRNISISETSSLRPEPSDPVPVVLLVVEGGPNTVRTVHEAVVQNNIPAVFLEGTGRCCDLFSKAFQLYEENCQKFEHMDKKQKHIDQNILLQRNKELKNKLREQLKEELRRISGAIDASSSNTDKILRKTATTDKTKSVDEPDYFELVYECIHTHKTFLNIISLNARNPIEPDIDLVILQALLNATSRSDNSKTNIQQKREQLHLALEWNRVDIAKNYIIKNVRDWENIDLRQLFLLALERNQIEFIKLFLDHDCSLTNIFRNSYELANLYMVHKKEPYNYTRNSLLSIYTKIIQPLIGDFFDVTAALSMKDLQTNPESIHKNNHATCTCCRPKQHHTFSMSDRSDSERLDGSISLMDIDKELFLWSVIADRRDLALLFWSRAKNKISAALIATLLYKKHARNEKDSSYKKSADEFENLAVQILDKFYQADSQTCTKAIIRRIPAWGNVTWLDLAIAADAKQFIARRAVQDLLNNIWFGYIDQRTSHKKIIFSTLMIWYSGFLLYNKELVQSIDKAVFLDEQTKKLNSTENQTSDNKWIVYKY</sequence>
<dbReference type="InterPro" id="IPR041491">
    <property type="entry name" value="TRPM_SLOG"/>
</dbReference>
<dbReference type="InterPro" id="IPR057366">
    <property type="entry name" value="TRPM-like"/>
</dbReference>
<evidence type="ECO:0000313" key="14">
    <source>
        <dbReference type="Proteomes" id="UP000663870"/>
    </source>
</evidence>